<dbReference type="GO" id="GO:0046503">
    <property type="term" value="P:glycerolipid catabolic process"/>
    <property type="evidence" value="ECO:0007669"/>
    <property type="project" value="TreeGrafter"/>
</dbReference>
<evidence type="ECO:0000313" key="2">
    <source>
        <dbReference type="EMBL" id="CAB4790159.1"/>
    </source>
</evidence>
<dbReference type="GO" id="GO:0004806">
    <property type="term" value="F:triacylglycerol lipase activity"/>
    <property type="evidence" value="ECO:0007669"/>
    <property type="project" value="TreeGrafter"/>
</dbReference>
<sequence length="177" mass="19612">MGGMIVQTIAINHPHRVITMTSVMSTTGEPEYGQPAPSAYSLLTAPPAVDRESFVANTFASLREWGSPEFADESRWRADAERSFDRCFHPAGTARQFMAVRASGPRAEALRSVQIPTLVMHGDRDTLIDASGGRRTAEIMPNARFELIEGMGHDYPPQLWDRWIELVNQLISEARGA</sequence>
<dbReference type="PANTHER" id="PTHR43433">
    <property type="entry name" value="HYDROLASE, ALPHA/BETA FOLD FAMILY PROTEIN"/>
    <property type="match status" value="1"/>
</dbReference>
<dbReference type="AlphaFoldDB" id="A0A6J6X122"/>
<dbReference type="InterPro" id="IPR000073">
    <property type="entry name" value="AB_hydrolase_1"/>
</dbReference>
<protein>
    <submittedName>
        <fullName evidence="2">Unannotated protein</fullName>
    </submittedName>
</protein>
<proteinExistence type="predicted"/>
<dbReference type="EMBL" id="CAFAAI010000039">
    <property type="protein sequence ID" value="CAB4790159.1"/>
    <property type="molecule type" value="Genomic_DNA"/>
</dbReference>
<dbReference type="InterPro" id="IPR029058">
    <property type="entry name" value="AB_hydrolase_fold"/>
</dbReference>
<reference evidence="2" key="1">
    <citation type="submission" date="2020-05" db="EMBL/GenBank/DDBJ databases">
        <authorList>
            <person name="Chiriac C."/>
            <person name="Salcher M."/>
            <person name="Ghai R."/>
            <person name="Kavagutti S V."/>
        </authorList>
    </citation>
    <scope>NUCLEOTIDE SEQUENCE</scope>
</reference>
<dbReference type="PANTHER" id="PTHR43433:SF5">
    <property type="entry name" value="AB HYDROLASE-1 DOMAIN-CONTAINING PROTEIN"/>
    <property type="match status" value="1"/>
</dbReference>
<accession>A0A6J6X122</accession>
<organism evidence="2">
    <name type="scientific">freshwater metagenome</name>
    <dbReference type="NCBI Taxonomy" id="449393"/>
    <lineage>
        <taxon>unclassified sequences</taxon>
        <taxon>metagenomes</taxon>
        <taxon>ecological metagenomes</taxon>
    </lineage>
</organism>
<dbReference type="Pfam" id="PF00561">
    <property type="entry name" value="Abhydrolase_1"/>
    <property type="match status" value="1"/>
</dbReference>
<dbReference type="Gene3D" id="3.40.50.1820">
    <property type="entry name" value="alpha/beta hydrolase"/>
    <property type="match status" value="1"/>
</dbReference>
<gene>
    <name evidence="2" type="ORF">UFOPK2992_00363</name>
</gene>
<evidence type="ECO:0000259" key="1">
    <source>
        <dbReference type="Pfam" id="PF00561"/>
    </source>
</evidence>
<dbReference type="SUPFAM" id="SSF53474">
    <property type="entry name" value="alpha/beta-Hydrolases"/>
    <property type="match status" value="1"/>
</dbReference>
<feature type="domain" description="AB hydrolase-1" evidence="1">
    <location>
        <begin position="1"/>
        <end position="153"/>
    </location>
</feature>
<name>A0A6J6X122_9ZZZZ</name>
<dbReference type="InterPro" id="IPR050471">
    <property type="entry name" value="AB_hydrolase"/>
</dbReference>